<evidence type="ECO:0000256" key="5">
    <source>
        <dbReference type="ARBA" id="ARBA00023002"/>
    </source>
</evidence>
<evidence type="ECO:0000256" key="1">
    <source>
        <dbReference type="ARBA" id="ARBA00004275"/>
    </source>
</evidence>
<feature type="non-terminal residue" evidence="10">
    <location>
        <position position="305"/>
    </location>
</feature>
<dbReference type="Proteomes" id="UP000789572">
    <property type="component" value="Unassembled WGS sequence"/>
</dbReference>
<dbReference type="GO" id="GO:0006145">
    <property type="term" value="P:purine nucleobase catabolic process"/>
    <property type="evidence" value="ECO:0007669"/>
    <property type="project" value="TreeGrafter"/>
</dbReference>
<feature type="binding site" evidence="8">
    <location>
        <position position="261"/>
    </location>
    <ligand>
        <name>5-hydroxyisourate</name>
        <dbReference type="ChEBI" id="CHEBI:18072"/>
    </ligand>
</feature>
<comment type="caution">
    <text evidence="10">The sequence shown here is derived from an EMBL/GenBank/DDBJ whole genome shotgun (WGS) entry which is preliminary data.</text>
</comment>
<sequence>QTESYVARRMSEVVLKEQRYGKDRVRLIKVIRTGKWHEIIELTVRVLLEGDFETSYTHGDNSKVIATDTMKNTVYILAKKTANIKCIELFAAEIGKHFVDTYSHVTKTNVLITKHRWTRMLVDGKLHDHSFARDGEETRIAEVLVKRDKVEIKSGLKGLLVLKTTGSAFYGFHRDQYTTLPEATDRILSTVIDATWTYSISGPNAINKIPYCTIFDSIRKLTLDTFATDDSVSVQATLYLMAKRILETHKEVTSVSYALPNKHCFAFDLERFGLKNSGADADIYVPFEDPSGLITATVERVKSKL</sequence>
<dbReference type="Pfam" id="PF01014">
    <property type="entry name" value="Uricase"/>
    <property type="match status" value="2"/>
</dbReference>
<reference evidence="10" key="1">
    <citation type="submission" date="2021-06" db="EMBL/GenBank/DDBJ databases">
        <authorList>
            <person name="Kallberg Y."/>
            <person name="Tangrot J."/>
            <person name="Rosling A."/>
        </authorList>
    </citation>
    <scope>NUCLEOTIDE SEQUENCE</scope>
    <source>
        <strain evidence="10">IA702</strain>
    </source>
</reference>
<evidence type="ECO:0000256" key="4">
    <source>
        <dbReference type="ARBA" id="ARBA00022631"/>
    </source>
</evidence>
<dbReference type="PROSITE" id="PS00366">
    <property type="entry name" value="URICASE"/>
    <property type="match status" value="1"/>
</dbReference>
<feature type="binding site" evidence="8">
    <location>
        <position position="169"/>
    </location>
    <ligand>
        <name>5-hydroxyisourate</name>
        <dbReference type="ChEBI" id="CHEBI:18072"/>
    </ligand>
</feature>
<dbReference type="GO" id="GO:0004846">
    <property type="term" value="F:urate oxidase activity"/>
    <property type="evidence" value="ECO:0007669"/>
    <property type="project" value="UniProtKB-EC"/>
</dbReference>
<evidence type="ECO:0000256" key="7">
    <source>
        <dbReference type="PIRSR" id="PIRSR000241-1"/>
    </source>
</evidence>
<keyword evidence="6" id="KW-0576">Peroxisome</keyword>
<feature type="active site" description="Charge relay system" evidence="7">
    <location>
        <position position="22"/>
    </location>
</feature>
<feature type="active site" description="Charge relay system" evidence="7">
    <location>
        <position position="67"/>
    </location>
</feature>
<evidence type="ECO:0000313" key="11">
    <source>
        <dbReference type="Proteomes" id="UP000789572"/>
    </source>
</evidence>
<comment type="catalytic activity">
    <reaction evidence="9">
        <text>urate + O2 + H2O = 5-hydroxyisourate + H2O2</text>
        <dbReference type="Rhea" id="RHEA:21368"/>
        <dbReference type="ChEBI" id="CHEBI:15377"/>
        <dbReference type="ChEBI" id="CHEBI:15379"/>
        <dbReference type="ChEBI" id="CHEBI:16240"/>
        <dbReference type="ChEBI" id="CHEBI:17775"/>
        <dbReference type="ChEBI" id="CHEBI:18072"/>
        <dbReference type="EC" id="1.7.3.3"/>
    </reaction>
</comment>
<dbReference type="PIRSF" id="PIRSF000241">
    <property type="entry name" value="Urate_oxidase"/>
    <property type="match status" value="1"/>
</dbReference>
<accession>A0A9N9C285</accession>
<comment type="function">
    <text evidence="9">Catalyzes the oxidation of uric acid to 5-hydroxyisourate, which is further processed to form (S)-allantoin.</text>
</comment>
<dbReference type="OrthoDB" id="9992118at2759"/>
<dbReference type="InterPro" id="IPR019842">
    <property type="entry name" value="Uricase_CS"/>
</dbReference>
<dbReference type="InterPro" id="IPR002042">
    <property type="entry name" value="Uricase"/>
</dbReference>
<keyword evidence="4 9" id="KW-0659">Purine metabolism</keyword>
<dbReference type="PANTHER" id="PTHR42874">
    <property type="entry name" value="URICASE"/>
    <property type="match status" value="1"/>
</dbReference>
<feature type="active site" description="Charge relay system" evidence="7">
    <location>
        <position position="263"/>
    </location>
</feature>
<feature type="binding site" evidence="8">
    <location>
        <position position="67"/>
    </location>
    <ligand>
        <name>5-hydroxyisourate</name>
        <dbReference type="ChEBI" id="CHEBI:18072"/>
    </ligand>
</feature>
<evidence type="ECO:0000256" key="2">
    <source>
        <dbReference type="ARBA" id="ARBA00004831"/>
    </source>
</evidence>
<dbReference type="EMBL" id="CAJVPJ010001363">
    <property type="protein sequence ID" value="CAG8588158.1"/>
    <property type="molecule type" value="Genomic_DNA"/>
</dbReference>
<dbReference type="AlphaFoldDB" id="A0A9N9C285"/>
<feature type="binding site" evidence="8">
    <location>
        <position position="169"/>
    </location>
    <ligand>
        <name>urate</name>
        <dbReference type="ChEBI" id="CHEBI:17775"/>
    </ligand>
</feature>
<keyword evidence="5 9" id="KW-0560">Oxidoreductase</keyword>
<comment type="similarity">
    <text evidence="3 9">Belongs to the uricase family.</text>
</comment>
<evidence type="ECO:0000256" key="6">
    <source>
        <dbReference type="ARBA" id="ARBA00023140"/>
    </source>
</evidence>
<feature type="binding site" evidence="8">
    <location>
        <position position="67"/>
    </location>
    <ligand>
        <name>O2</name>
        <dbReference type="ChEBI" id="CHEBI:15379"/>
    </ligand>
</feature>
<evidence type="ECO:0000256" key="3">
    <source>
        <dbReference type="ARBA" id="ARBA00009760"/>
    </source>
</evidence>
<feature type="binding site" evidence="8">
    <location>
        <position position="235"/>
    </location>
    <ligand>
        <name>5-hydroxyisourate</name>
        <dbReference type="ChEBI" id="CHEBI:18072"/>
    </ligand>
</feature>
<dbReference type="NCBIfam" id="TIGR03383">
    <property type="entry name" value="urate_oxi"/>
    <property type="match status" value="1"/>
</dbReference>
<evidence type="ECO:0000313" key="10">
    <source>
        <dbReference type="EMBL" id="CAG8588158.1"/>
    </source>
</evidence>
<dbReference type="SUPFAM" id="SSF55620">
    <property type="entry name" value="Tetrahydrobiopterin biosynthesis enzymes-like"/>
    <property type="match status" value="2"/>
</dbReference>
<feature type="binding site" evidence="8">
    <location>
        <position position="68"/>
    </location>
    <ligand>
        <name>5-hydroxyisourate</name>
        <dbReference type="ChEBI" id="CHEBI:18072"/>
    </ligand>
</feature>
<name>A0A9N9C285_9GLOM</name>
<dbReference type="GO" id="GO:0005777">
    <property type="term" value="C:peroxisome"/>
    <property type="evidence" value="ECO:0007669"/>
    <property type="project" value="UniProtKB-SubCell"/>
</dbReference>
<organism evidence="10 11">
    <name type="scientific">Paraglomus occultum</name>
    <dbReference type="NCBI Taxonomy" id="144539"/>
    <lineage>
        <taxon>Eukaryota</taxon>
        <taxon>Fungi</taxon>
        <taxon>Fungi incertae sedis</taxon>
        <taxon>Mucoromycota</taxon>
        <taxon>Glomeromycotina</taxon>
        <taxon>Glomeromycetes</taxon>
        <taxon>Paraglomerales</taxon>
        <taxon>Paraglomeraceae</taxon>
        <taxon>Paraglomus</taxon>
    </lineage>
</organism>
<feature type="binding site" evidence="8">
    <location>
        <position position="235"/>
    </location>
    <ligand>
        <name>urate</name>
        <dbReference type="ChEBI" id="CHEBI:17775"/>
    </ligand>
</feature>
<feature type="binding site" evidence="8">
    <location>
        <position position="261"/>
    </location>
    <ligand>
        <name>urate</name>
        <dbReference type="ChEBI" id="CHEBI:17775"/>
    </ligand>
</feature>
<dbReference type="FunFam" id="3.10.270.10:FF:000001">
    <property type="entry name" value="Uricase"/>
    <property type="match status" value="1"/>
</dbReference>
<evidence type="ECO:0000256" key="9">
    <source>
        <dbReference type="RuleBase" id="RU004455"/>
    </source>
</evidence>
<gene>
    <name evidence="10" type="ORF">POCULU_LOCUS6832</name>
</gene>
<feature type="binding site" evidence="8">
    <location>
        <position position="261"/>
    </location>
    <ligand>
        <name>O2</name>
        <dbReference type="ChEBI" id="CHEBI:15379"/>
    </ligand>
</feature>
<feature type="binding site" evidence="8">
    <location>
        <position position="186"/>
    </location>
    <ligand>
        <name>urate</name>
        <dbReference type="ChEBI" id="CHEBI:17775"/>
    </ligand>
</feature>
<dbReference type="Gene3D" id="3.10.270.10">
    <property type="entry name" value="Urate Oxidase"/>
    <property type="match status" value="1"/>
</dbReference>
<dbReference type="PRINTS" id="PR00093">
    <property type="entry name" value="URICASE"/>
</dbReference>
<evidence type="ECO:0000256" key="8">
    <source>
        <dbReference type="PIRSR" id="PIRSR000241-2"/>
    </source>
</evidence>
<dbReference type="GO" id="GO:0019628">
    <property type="term" value="P:urate catabolic process"/>
    <property type="evidence" value="ECO:0007669"/>
    <property type="project" value="TreeGrafter"/>
</dbReference>
<feature type="binding site" evidence="8">
    <location>
        <position position="234"/>
    </location>
    <ligand>
        <name>urate</name>
        <dbReference type="ChEBI" id="CHEBI:17775"/>
    </ligand>
</feature>
<dbReference type="PANTHER" id="PTHR42874:SF1">
    <property type="entry name" value="URICASE"/>
    <property type="match status" value="1"/>
</dbReference>
<feature type="binding site" evidence="8">
    <location>
        <position position="186"/>
    </location>
    <ligand>
        <name>5-hydroxyisourate</name>
        <dbReference type="ChEBI" id="CHEBI:18072"/>
    </ligand>
</feature>
<feature type="binding site" evidence="8">
    <location>
        <position position="67"/>
    </location>
    <ligand>
        <name>urate</name>
        <dbReference type="ChEBI" id="CHEBI:17775"/>
    </ligand>
</feature>
<feature type="binding site" evidence="8">
    <location>
        <position position="68"/>
    </location>
    <ligand>
        <name>urate</name>
        <dbReference type="ChEBI" id="CHEBI:17775"/>
    </ligand>
</feature>
<protein>
    <recommendedName>
        <fullName evidence="9">Uricase</fullName>
        <ecNumber evidence="9">1.7.3.3</ecNumber>
    </recommendedName>
</protein>
<comment type="subcellular location">
    <subcellularLocation>
        <location evidence="1">Peroxisome</location>
    </subcellularLocation>
</comment>
<comment type="pathway">
    <text evidence="2">Purine metabolism; urate degradation; (S)-allantoin from urate: step 1/3.</text>
</comment>
<feature type="binding site" evidence="8">
    <location>
        <position position="234"/>
    </location>
    <ligand>
        <name>5-hydroxyisourate</name>
        <dbReference type="ChEBI" id="CHEBI:18072"/>
    </ligand>
</feature>
<dbReference type="EC" id="1.7.3.3" evidence="9"/>
<keyword evidence="11" id="KW-1185">Reference proteome</keyword>
<proteinExistence type="inferred from homology"/>